<evidence type="ECO:0000313" key="3">
    <source>
        <dbReference type="Proteomes" id="UP000800035"/>
    </source>
</evidence>
<gene>
    <name evidence="2" type="ORF">CC80DRAFT_77507</name>
</gene>
<reference evidence="2" key="1">
    <citation type="journal article" date="2020" name="Stud. Mycol.">
        <title>101 Dothideomycetes genomes: a test case for predicting lifestyles and emergence of pathogens.</title>
        <authorList>
            <person name="Haridas S."/>
            <person name="Albert R."/>
            <person name="Binder M."/>
            <person name="Bloem J."/>
            <person name="Labutti K."/>
            <person name="Salamov A."/>
            <person name="Andreopoulos B."/>
            <person name="Baker S."/>
            <person name="Barry K."/>
            <person name="Bills G."/>
            <person name="Bluhm B."/>
            <person name="Cannon C."/>
            <person name="Castanera R."/>
            <person name="Culley D."/>
            <person name="Daum C."/>
            <person name="Ezra D."/>
            <person name="Gonzalez J."/>
            <person name="Henrissat B."/>
            <person name="Kuo A."/>
            <person name="Liang C."/>
            <person name="Lipzen A."/>
            <person name="Lutzoni F."/>
            <person name="Magnuson J."/>
            <person name="Mondo S."/>
            <person name="Nolan M."/>
            <person name="Ohm R."/>
            <person name="Pangilinan J."/>
            <person name="Park H.-J."/>
            <person name="Ramirez L."/>
            <person name="Alfaro M."/>
            <person name="Sun H."/>
            <person name="Tritt A."/>
            <person name="Yoshinaga Y."/>
            <person name="Zwiers L.-H."/>
            <person name="Turgeon B."/>
            <person name="Goodwin S."/>
            <person name="Spatafora J."/>
            <person name="Crous P."/>
            <person name="Grigoriev I."/>
        </authorList>
    </citation>
    <scope>NUCLEOTIDE SEQUENCE</scope>
    <source>
        <strain evidence="2">CBS 675.92</strain>
    </source>
</reference>
<accession>A0A6A5TTS7</accession>
<organism evidence="2 3">
    <name type="scientific">Byssothecium circinans</name>
    <dbReference type="NCBI Taxonomy" id="147558"/>
    <lineage>
        <taxon>Eukaryota</taxon>
        <taxon>Fungi</taxon>
        <taxon>Dikarya</taxon>
        <taxon>Ascomycota</taxon>
        <taxon>Pezizomycotina</taxon>
        <taxon>Dothideomycetes</taxon>
        <taxon>Pleosporomycetidae</taxon>
        <taxon>Pleosporales</taxon>
        <taxon>Massarineae</taxon>
        <taxon>Massarinaceae</taxon>
        <taxon>Byssothecium</taxon>
    </lineage>
</organism>
<feature type="signal peptide" evidence="1">
    <location>
        <begin position="1"/>
        <end position="22"/>
    </location>
</feature>
<dbReference type="AlphaFoldDB" id="A0A6A5TTS7"/>
<dbReference type="Proteomes" id="UP000800035">
    <property type="component" value="Unassembled WGS sequence"/>
</dbReference>
<evidence type="ECO:0000256" key="1">
    <source>
        <dbReference type="SAM" id="SignalP"/>
    </source>
</evidence>
<evidence type="ECO:0000313" key="2">
    <source>
        <dbReference type="EMBL" id="KAF1955704.1"/>
    </source>
</evidence>
<keyword evidence="3" id="KW-1185">Reference proteome</keyword>
<protein>
    <submittedName>
        <fullName evidence="2">Uncharacterized protein</fullName>
    </submittedName>
</protein>
<proteinExistence type="predicted"/>
<dbReference type="EMBL" id="ML976993">
    <property type="protein sequence ID" value="KAF1955704.1"/>
    <property type="molecule type" value="Genomic_DNA"/>
</dbReference>
<keyword evidence="1" id="KW-0732">Signal</keyword>
<name>A0A6A5TTS7_9PLEO</name>
<sequence length="95" mass="10471">MSPKSRLCASTLLLLLRTSVTSQSHYLRTQVPVHGDVTRTAQTNRVRHTWWAFDIVHVGDVTTVKAGAWNGIVVGGVFVICACGMEEEMRRGCEA</sequence>
<feature type="chain" id="PRO_5025480305" evidence="1">
    <location>
        <begin position="23"/>
        <end position="95"/>
    </location>
</feature>